<feature type="domain" description="Putative auto-transporter adhesin head GIN" evidence="1">
    <location>
        <begin position="31"/>
        <end position="221"/>
    </location>
</feature>
<reference evidence="2 3" key="1">
    <citation type="journal article" date="2019" name="Int. J. Syst. Evol. Microbiol.">
        <title>The Global Catalogue of Microorganisms (GCM) 10K type strain sequencing project: providing services to taxonomists for standard genome sequencing and annotation.</title>
        <authorList>
            <consortium name="The Broad Institute Genomics Platform"/>
            <consortium name="The Broad Institute Genome Sequencing Center for Infectious Disease"/>
            <person name="Wu L."/>
            <person name="Ma J."/>
        </authorList>
    </citation>
    <scope>NUCLEOTIDE SEQUENCE [LARGE SCALE GENOMIC DNA]</scope>
    <source>
        <strain evidence="2 3">JCM 15974</strain>
    </source>
</reference>
<dbReference type="Gene3D" id="2.160.20.120">
    <property type="match status" value="1"/>
</dbReference>
<gene>
    <name evidence="2" type="ORF">GCM10009430_15600</name>
</gene>
<keyword evidence="3" id="KW-1185">Reference proteome</keyword>
<sequence>MLFIISCDTENALDCFQRTGDIVRQEVEVSDFSRILVNENVEMVLKQEEQTSVVIESGDNLLNEVSAIVEGDQLILSNTNNCSLVRDFNQTKIYVTAPNITEIRSATQFDISSNGVLNYPRLTLSSEEVNDGNINGTFTIDLNSTDLLIRGNNIGSYFIKGNVVNLKIGFFSGTGRFEGDDLIAENIDVFHRGTNKIIINPQQSVIGEIRSTGDVISLNRPPVVDVQEFFTGRLIFN</sequence>
<name>A0ABN1INW2_9FLAO</name>
<accession>A0ABN1INW2</accession>
<dbReference type="InterPro" id="IPR021255">
    <property type="entry name" value="DUF2807"/>
</dbReference>
<evidence type="ECO:0000313" key="3">
    <source>
        <dbReference type="Proteomes" id="UP001501758"/>
    </source>
</evidence>
<evidence type="ECO:0000259" key="1">
    <source>
        <dbReference type="Pfam" id="PF10988"/>
    </source>
</evidence>
<proteinExistence type="predicted"/>
<evidence type="ECO:0000313" key="2">
    <source>
        <dbReference type="EMBL" id="GAA0718006.1"/>
    </source>
</evidence>
<dbReference type="EMBL" id="BAAAGE010000001">
    <property type="protein sequence ID" value="GAA0718006.1"/>
    <property type="molecule type" value="Genomic_DNA"/>
</dbReference>
<dbReference type="Pfam" id="PF10988">
    <property type="entry name" value="DUF2807"/>
    <property type="match status" value="1"/>
</dbReference>
<dbReference type="Proteomes" id="UP001501758">
    <property type="component" value="Unassembled WGS sequence"/>
</dbReference>
<comment type="caution">
    <text evidence="2">The sequence shown here is derived from an EMBL/GenBank/DDBJ whole genome shotgun (WGS) entry which is preliminary data.</text>
</comment>
<organism evidence="2 3">
    <name type="scientific">Aquimarina litoralis</name>
    <dbReference type="NCBI Taxonomy" id="584605"/>
    <lineage>
        <taxon>Bacteria</taxon>
        <taxon>Pseudomonadati</taxon>
        <taxon>Bacteroidota</taxon>
        <taxon>Flavobacteriia</taxon>
        <taxon>Flavobacteriales</taxon>
        <taxon>Flavobacteriaceae</taxon>
        <taxon>Aquimarina</taxon>
    </lineage>
</organism>
<protein>
    <recommendedName>
        <fullName evidence="1">Putative auto-transporter adhesin head GIN domain-containing protein</fullName>
    </recommendedName>
</protein>